<name>A0A1I0RI23_9BACT</name>
<accession>A0A1I0RI23</accession>
<dbReference type="Proteomes" id="UP000199310">
    <property type="component" value="Unassembled WGS sequence"/>
</dbReference>
<reference evidence="2" key="1">
    <citation type="submission" date="2016-10" db="EMBL/GenBank/DDBJ databases">
        <authorList>
            <person name="Varghese N."/>
            <person name="Submissions S."/>
        </authorList>
    </citation>
    <scope>NUCLEOTIDE SEQUENCE [LARGE SCALE GENOMIC DNA]</scope>
    <source>
        <strain evidence="2">DSM 3695</strain>
    </source>
</reference>
<protein>
    <recommendedName>
        <fullName evidence="3">VCBS repeat-containing protein</fullName>
    </recommendedName>
</protein>
<evidence type="ECO:0008006" key="3">
    <source>
        <dbReference type="Google" id="ProtNLM"/>
    </source>
</evidence>
<evidence type="ECO:0000313" key="2">
    <source>
        <dbReference type="Proteomes" id="UP000199310"/>
    </source>
</evidence>
<dbReference type="OrthoDB" id="686720at2"/>
<dbReference type="STRING" id="29529.SAMN04488122_2847"/>
<dbReference type="EMBL" id="FOJG01000001">
    <property type="protein sequence ID" value="SEW40345.1"/>
    <property type="molecule type" value="Genomic_DNA"/>
</dbReference>
<dbReference type="RefSeq" id="WP_089895746.1">
    <property type="nucleotide sequence ID" value="NZ_FOJG01000001.1"/>
</dbReference>
<dbReference type="AlphaFoldDB" id="A0A1I0RI23"/>
<sequence>MQSKAILLILFGVYFNGHGLSHIDTIDINADGYTDILVDGFPQMNGHKPTLPILSGKDGSLRVRTDCILWNFVYVPGKNVVRSSWEGSWYATKFKEEYHWVNDSLQLSAGVRLIINTTGMEDTSNITTLEYYRMQGDSEIITKRVSGDNNNEEYVKALWEGYGDPAE</sequence>
<gene>
    <name evidence="1" type="ORF">SAMN04488122_2847</name>
</gene>
<keyword evidence="2" id="KW-1185">Reference proteome</keyword>
<evidence type="ECO:0000313" key="1">
    <source>
        <dbReference type="EMBL" id="SEW40345.1"/>
    </source>
</evidence>
<organism evidence="1 2">
    <name type="scientific">Chitinophaga arvensicola</name>
    <dbReference type="NCBI Taxonomy" id="29529"/>
    <lineage>
        <taxon>Bacteria</taxon>
        <taxon>Pseudomonadati</taxon>
        <taxon>Bacteroidota</taxon>
        <taxon>Chitinophagia</taxon>
        <taxon>Chitinophagales</taxon>
        <taxon>Chitinophagaceae</taxon>
        <taxon>Chitinophaga</taxon>
    </lineage>
</organism>
<proteinExistence type="predicted"/>